<sequence length="940" mass="107773">MQNFKRPTYLIAILLCVHCVGIKAQELPPLRNYSPTDYQAENQNWSISQSSDKLIYIANGKGLLEFNGDSWNLFLTPNESIMRSVRVIKDRIYTGNYMDFGFWEKDTYGELRYTSLANQIGIQLIDDEEIWNIIDVDDSILFQSLDRIYIYNTKDESVESIDSEYKIVKIYKLGSNIYFQRYKRGLYKIENGKDVLVADHPMVQEQELINVFKDGNNLLLQTKDDGFYKLKDNDLVKWNCGSCEYIAAVSVYNSIRLKNGGFMIGTISNGLIYLDDNGDLQFQIDKSKGLLNNTVLSLFEDVDNNVWMGLDNGVGKINLDAPYKVYSDNEGKVGSVYASAIYDGNLYLGSNQGLFYKPLKSDGGFTLIGGTQGQVWCLKEIGQTLFCGHDSGTFIVKNNNAKLIANYEGTWDIKPVDDKDILLQGNYDGLYVLEKLNDNWRVRNKIKNFNNSSRHFVVMPGNEIFINHEYKGVFKVKVNMDFTEAMKVSIDSLIKGANSNIIKYNGDLLYSSKDGVFRYELSEKRFKKDSVLSTLYSTGDDFISGRLIHDDKTNKLWGISSSNISLLTSGGVSSKPKIKRIPIPLALRNDLIDYENVLQLQDDDVYLLGNYSGYYTIDIDNFDIGDFRIGFTKITNQKRDDDEASHLLDKSLEGNFKSEENTLSFSFSVPEYYEYLETEYQYQLSGLYDNWSDWSENSTELFENLPSGDYTFKVRAKIGDTLSGNTASYSFKIAKPWYISNLALVLYVVVILLVLYVIHITYKKHYRNQQQRLIERNKRELKLSQVQNEKEIIRLKNEALKSDIKSKSKELAASTMIIIKKNELLTTIKNGLKNLPEKNLVSPVIRIIDKSLKKNDDWEFFKEAFNNADKDFLGKVKGLHPELTPNDLKLCAYLKLNLSSKEIAPLLNISVRSVEVKRYRLRKKMALPHDRSLSDYILNL</sequence>
<evidence type="ECO:0000313" key="3">
    <source>
        <dbReference type="EMBL" id="MBD0849997.1"/>
    </source>
</evidence>
<dbReference type="RefSeq" id="WP_188313092.1">
    <property type="nucleotide sequence ID" value="NZ_JABTCG010000001.1"/>
</dbReference>
<accession>A0ABR7V8R6</accession>
<dbReference type="SMART" id="SM00421">
    <property type="entry name" value="HTH_LUXR"/>
    <property type="match status" value="1"/>
</dbReference>
<reference evidence="3 4" key="1">
    <citation type="submission" date="2020-05" db="EMBL/GenBank/DDBJ databases">
        <title>The draft genome sequence of Maribacter arenosus CAU 1321.</title>
        <authorList>
            <person name="Mu L."/>
        </authorList>
    </citation>
    <scope>NUCLEOTIDE SEQUENCE [LARGE SCALE GENOMIC DNA]</scope>
    <source>
        <strain evidence="3 4">CAU 1321</strain>
    </source>
</reference>
<keyword evidence="1" id="KW-0812">Transmembrane</keyword>
<dbReference type="InterPro" id="IPR015943">
    <property type="entry name" value="WD40/YVTN_repeat-like_dom_sf"/>
</dbReference>
<dbReference type="InterPro" id="IPR036388">
    <property type="entry name" value="WH-like_DNA-bd_sf"/>
</dbReference>
<dbReference type="Gene3D" id="2.60.40.10">
    <property type="entry name" value="Immunoglobulins"/>
    <property type="match status" value="1"/>
</dbReference>
<dbReference type="InterPro" id="IPR016032">
    <property type="entry name" value="Sig_transdc_resp-reg_C-effctor"/>
</dbReference>
<protein>
    <submittedName>
        <fullName evidence="3">LuxR family transcriptional regulator</fullName>
    </submittedName>
</protein>
<name>A0ABR7V8R6_9FLAO</name>
<comment type="caution">
    <text evidence="3">The sequence shown here is derived from an EMBL/GenBank/DDBJ whole genome shotgun (WGS) entry which is preliminary data.</text>
</comment>
<keyword evidence="1" id="KW-1133">Transmembrane helix</keyword>
<dbReference type="InterPro" id="IPR013783">
    <property type="entry name" value="Ig-like_fold"/>
</dbReference>
<feature type="domain" description="HTH luxR-type" evidence="2">
    <location>
        <begin position="880"/>
        <end position="937"/>
    </location>
</feature>
<dbReference type="Gene3D" id="2.130.10.10">
    <property type="entry name" value="YVTN repeat-like/Quinoprotein amine dehydrogenase"/>
    <property type="match status" value="2"/>
</dbReference>
<dbReference type="SUPFAM" id="SSF63829">
    <property type="entry name" value="Calcium-dependent phosphotriesterase"/>
    <property type="match status" value="1"/>
</dbReference>
<evidence type="ECO:0000256" key="1">
    <source>
        <dbReference type="SAM" id="Phobius"/>
    </source>
</evidence>
<proteinExistence type="predicted"/>
<dbReference type="InterPro" id="IPR000792">
    <property type="entry name" value="Tscrpt_reg_LuxR_C"/>
</dbReference>
<evidence type="ECO:0000259" key="2">
    <source>
        <dbReference type="SMART" id="SM00421"/>
    </source>
</evidence>
<dbReference type="Gene3D" id="1.10.10.10">
    <property type="entry name" value="Winged helix-like DNA-binding domain superfamily/Winged helix DNA-binding domain"/>
    <property type="match status" value="1"/>
</dbReference>
<feature type="transmembrane region" description="Helical" evidence="1">
    <location>
        <begin position="737"/>
        <end position="762"/>
    </location>
</feature>
<dbReference type="SUPFAM" id="SSF46894">
    <property type="entry name" value="C-terminal effector domain of the bipartite response regulators"/>
    <property type="match status" value="1"/>
</dbReference>
<evidence type="ECO:0000313" key="4">
    <source>
        <dbReference type="Proteomes" id="UP000598350"/>
    </source>
</evidence>
<organism evidence="3 4">
    <name type="scientific">Maribacter arenosus</name>
    <dbReference type="NCBI Taxonomy" id="1854708"/>
    <lineage>
        <taxon>Bacteria</taxon>
        <taxon>Pseudomonadati</taxon>
        <taxon>Bacteroidota</taxon>
        <taxon>Flavobacteriia</taxon>
        <taxon>Flavobacteriales</taxon>
        <taxon>Flavobacteriaceae</taxon>
        <taxon>Maribacter</taxon>
    </lineage>
</organism>
<keyword evidence="1" id="KW-0472">Membrane</keyword>
<dbReference type="Pfam" id="PF07495">
    <property type="entry name" value="Y_Y_Y"/>
    <property type="match status" value="1"/>
</dbReference>
<dbReference type="Proteomes" id="UP000598350">
    <property type="component" value="Unassembled WGS sequence"/>
</dbReference>
<dbReference type="InterPro" id="IPR011123">
    <property type="entry name" value="Y_Y_Y"/>
</dbReference>
<dbReference type="EMBL" id="JABTCG010000001">
    <property type="protein sequence ID" value="MBD0849997.1"/>
    <property type="molecule type" value="Genomic_DNA"/>
</dbReference>
<keyword evidence="4" id="KW-1185">Reference proteome</keyword>
<gene>
    <name evidence="3" type="ORF">HPE63_04880</name>
</gene>